<keyword evidence="3" id="KW-1185">Reference proteome</keyword>
<sequence>MHHHYYTFNNSISVSATPHPHLINVRSHLFSDNFPNSNLVSTLNSKKTPIFNPFFFNFRHKFHLIILCFFNFSFKTHGIITHFNTHHTFIAPLL</sequence>
<protein>
    <submittedName>
        <fullName evidence="2">Uncharacterized protein</fullName>
    </submittedName>
</protein>
<dbReference type="AlphaFoldDB" id="A0A251T8G6"/>
<reference evidence="1 3" key="1">
    <citation type="journal article" date="2017" name="Nature">
        <title>The sunflower genome provides insights into oil metabolism, flowering and Asterid evolution.</title>
        <authorList>
            <person name="Badouin H."/>
            <person name="Gouzy J."/>
            <person name="Grassa C.J."/>
            <person name="Murat F."/>
            <person name="Staton S.E."/>
            <person name="Cottret L."/>
            <person name="Lelandais-Briere C."/>
            <person name="Owens G.L."/>
            <person name="Carrere S."/>
            <person name="Mayjonade B."/>
            <person name="Legrand L."/>
            <person name="Gill N."/>
            <person name="Kane N.C."/>
            <person name="Bowers J.E."/>
            <person name="Hubner S."/>
            <person name="Bellec A."/>
            <person name="Berard A."/>
            <person name="Berges H."/>
            <person name="Blanchet N."/>
            <person name="Boniface M.C."/>
            <person name="Brunel D."/>
            <person name="Catrice O."/>
            <person name="Chaidir N."/>
            <person name="Claudel C."/>
            <person name="Donnadieu C."/>
            <person name="Faraut T."/>
            <person name="Fievet G."/>
            <person name="Helmstetter N."/>
            <person name="King M."/>
            <person name="Knapp S.J."/>
            <person name="Lai Z."/>
            <person name="Le Paslier M.C."/>
            <person name="Lippi Y."/>
            <person name="Lorenzon L."/>
            <person name="Mandel J.R."/>
            <person name="Marage G."/>
            <person name="Marchand G."/>
            <person name="Marquand E."/>
            <person name="Bret-Mestries E."/>
            <person name="Morien E."/>
            <person name="Nambeesan S."/>
            <person name="Nguyen T."/>
            <person name="Pegot-Espagnet P."/>
            <person name="Pouilly N."/>
            <person name="Raftis F."/>
            <person name="Sallet E."/>
            <person name="Schiex T."/>
            <person name="Thomas J."/>
            <person name="Vandecasteele C."/>
            <person name="Vares D."/>
            <person name="Vear F."/>
            <person name="Vautrin S."/>
            <person name="Crespi M."/>
            <person name="Mangin B."/>
            <person name="Burke J.M."/>
            <person name="Salse J."/>
            <person name="Munos S."/>
            <person name="Vincourt P."/>
            <person name="Rieseberg L.H."/>
            <person name="Langlade N.B."/>
        </authorList>
    </citation>
    <scope>NUCLEOTIDE SEQUENCE [LARGE SCALE GENOMIC DNA]</scope>
    <source>
        <strain evidence="3">cv. SF193</strain>
        <tissue evidence="1">Leaves</tissue>
    </source>
</reference>
<gene>
    <name evidence="2" type="ORF">HannXRQ_Chr11g0326111</name>
    <name evidence="1" type="ORF">HanXRQr2_Chr11g0471791</name>
</gene>
<dbReference type="Gramene" id="mRNA:HanXRQr2_Chr11g0471791">
    <property type="protein sequence ID" value="CDS:HanXRQr2_Chr11g0471791.1"/>
    <property type="gene ID" value="HanXRQr2_Chr11g0471791"/>
</dbReference>
<organism evidence="2 3">
    <name type="scientific">Helianthus annuus</name>
    <name type="common">Common sunflower</name>
    <dbReference type="NCBI Taxonomy" id="4232"/>
    <lineage>
        <taxon>Eukaryota</taxon>
        <taxon>Viridiplantae</taxon>
        <taxon>Streptophyta</taxon>
        <taxon>Embryophyta</taxon>
        <taxon>Tracheophyta</taxon>
        <taxon>Spermatophyta</taxon>
        <taxon>Magnoliopsida</taxon>
        <taxon>eudicotyledons</taxon>
        <taxon>Gunneridae</taxon>
        <taxon>Pentapetalae</taxon>
        <taxon>asterids</taxon>
        <taxon>campanulids</taxon>
        <taxon>Asterales</taxon>
        <taxon>Asteraceae</taxon>
        <taxon>Asteroideae</taxon>
        <taxon>Heliantheae alliance</taxon>
        <taxon>Heliantheae</taxon>
        <taxon>Helianthus</taxon>
    </lineage>
</organism>
<evidence type="ECO:0000313" key="1">
    <source>
        <dbReference type="EMBL" id="KAF5780426.1"/>
    </source>
</evidence>
<reference evidence="1" key="3">
    <citation type="submission" date="2020-06" db="EMBL/GenBank/DDBJ databases">
        <title>Helianthus annuus Genome sequencing and assembly Release 2.</title>
        <authorList>
            <person name="Gouzy J."/>
            <person name="Langlade N."/>
            <person name="Munos S."/>
        </authorList>
    </citation>
    <scope>NUCLEOTIDE SEQUENCE</scope>
    <source>
        <tissue evidence="1">Leaves</tissue>
    </source>
</reference>
<evidence type="ECO:0000313" key="3">
    <source>
        <dbReference type="Proteomes" id="UP000215914"/>
    </source>
</evidence>
<dbReference type="EMBL" id="CM007900">
    <property type="protein sequence ID" value="OTG07063.1"/>
    <property type="molecule type" value="Genomic_DNA"/>
</dbReference>
<proteinExistence type="predicted"/>
<dbReference type="InParanoid" id="A0A251T8G6"/>
<accession>A0A251T8G6</accession>
<dbReference type="Proteomes" id="UP000215914">
    <property type="component" value="Chromosome 11"/>
</dbReference>
<reference evidence="2" key="2">
    <citation type="submission" date="2017-02" db="EMBL/GenBank/DDBJ databases">
        <title>Sunflower complete genome.</title>
        <authorList>
            <person name="Langlade N."/>
            <person name="Munos S."/>
        </authorList>
    </citation>
    <scope>NUCLEOTIDE SEQUENCE [LARGE SCALE GENOMIC DNA]</scope>
    <source>
        <tissue evidence="2">Leaves</tissue>
    </source>
</reference>
<name>A0A251T8G6_HELAN</name>
<dbReference type="EMBL" id="MNCJ02000326">
    <property type="protein sequence ID" value="KAF5780426.1"/>
    <property type="molecule type" value="Genomic_DNA"/>
</dbReference>
<evidence type="ECO:0000313" key="2">
    <source>
        <dbReference type="EMBL" id="OTG07063.1"/>
    </source>
</evidence>